<dbReference type="InterPro" id="IPR011009">
    <property type="entry name" value="Kinase-like_dom_sf"/>
</dbReference>
<evidence type="ECO:0000256" key="8">
    <source>
        <dbReference type="ARBA" id="ARBA00022840"/>
    </source>
</evidence>
<name>A0A068VAY3_COFCA</name>
<organism evidence="13 14">
    <name type="scientific">Coffea canephora</name>
    <name type="common">Robusta coffee</name>
    <dbReference type="NCBI Taxonomy" id="49390"/>
    <lineage>
        <taxon>Eukaryota</taxon>
        <taxon>Viridiplantae</taxon>
        <taxon>Streptophyta</taxon>
        <taxon>Embryophyta</taxon>
        <taxon>Tracheophyta</taxon>
        <taxon>Spermatophyta</taxon>
        <taxon>Magnoliopsida</taxon>
        <taxon>eudicotyledons</taxon>
        <taxon>Gunneridae</taxon>
        <taxon>Pentapetalae</taxon>
        <taxon>asterids</taxon>
        <taxon>lamiids</taxon>
        <taxon>Gentianales</taxon>
        <taxon>Rubiaceae</taxon>
        <taxon>Ixoroideae</taxon>
        <taxon>Gardenieae complex</taxon>
        <taxon>Bertiereae - Coffeeae clade</taxon>
        <taxon>Coffeeae</taxon>
        <taxon>Coffea</taxon>
    </lineage>
</organism>
<evidence type="ECO:0000256" key="2">
    <source>
        <dbReference type="ARBA" id="ARBA00012513"/>
    </source>
</evidence>
<evidence type="ECO:0000256" key="5">
    <source>
        <dbReference type="ARBA" id="ARBA00022692"/>
    </source>
</evidence>
<evidence type="ECO:0000256" key="1">
    <source>
        <dbReference type="ARBA" id="ARBA00004167"/>
    </source>
</evidence>
<evidence type="ECO:0000256" key="9">
    <source>
        <dbReference type="ARBA" id="ARBA00022989"/>
    </source>
</evidence>
<gene>
    <name evidence="13" type="ORF">GSCOC_T00011897001</name>
</gene>
<evidence type="ECO:0000256" key="11">
    <source>
        <dbReference type="PROSITE-ProRule" id="PRU10141"/>
    </source>
</evidence>
<sequence>MEEKPMGRRKKDLTFQGLPKFSHLGLGHSFTLTNLEVATNKFSKENVIGQGGYGVVYNGQLINGFLVAVKKILNDIGQVEKEFRVEVEAIGHVRQKKLQTNFTLPLLDFPIKFRFGLYTSASPSTNFFLSLKLLLAQNDRDIKSSNILIDDDFNAKLSNFGLAKLLGAGKVILQPKLWVPLGGYVAPEYANSGLLNEKCDVYSFGVVLLEAITGRDPVDYGCPAPEGVHPCDKRSINQYQCLFLVIDFSLASDTLWKANIRETKEEVVVRGMNFKKWLLTRKEREIAIVTHGGFLFHTLSTFGNECHSSVKKEIAQQQVLIRLVSISKL</sequence>
<evidence type="ECO:0000256" key="6">
    <source>
        <dbReference type="ARBA" id="ARBA00022741"/>
    </source>
</evidence>
<dbReference type="GO" id="GO:0016020">
    <property type="term" value="C:membrane"/>
    <property type="evidence" value="ECO:0007669"/>
    <property type="project" value="UniProtKB-SubCell"/>
</dbReference>
<dbReference type="InterPro" id="IPR000719">
    <property type="entry name" value="Prot_kinase_dom"/>
</dbReference>
<dbReference type="AlphaFoldDB" id="A0A068VAY3"/>
<dbReference type="GO" id="GO:0004674">
    <property type="term" value="F:protein serine/threonine kinase activity"/>
    <property type="evidence" value="ECO:0007669"/>
    <property type="project" value="UniProtKB-EC"/>
</dbReference>
<dbReference type="Pfam" id="PF00069">
    <property type="entry name" value="Pkinase"/>
    <property type="match status" value="1"/>
</dbReference>
<accession>A0A068VAY3</accession>
<evidence type="ECO:0000256" key="3">
    <source>
        <dbReference type="ARBA" id="ARBA00022553"/>
    </source>
</evidence>
<keyword evidence="6 11" id="KW-0547">Nucleotide-binding</keyword>
<evidence type="ECO:0000256" key="7">
    <source>
        <dbReference type="ARBA" id="ARBA00022777"/>
    </source>
</evidence>
<dbReference type="SUPFAM" id="SSF56112">
    <property type="entry name" value="Protein kinase-like (PK-like)"/>
    <property type="match status" value="1"/>
</dbReference>
<keyword evidence="8 11" id="KW-0067">ATP-binding</keyword>
<keyword evidence="9" id="KW-1133">Transmembrane helix</keyword>
<dbReference type="EMBL" id="HG739271">
    <property type="protein sequence ID" value="CDP17901.1"/>
    <property type="molecule type" value="Genomic_DNA"/>
</dbReference>
<feature type="domain" description="Protein kinase" evidence="12">
    <location>
        <begin position="42"/>
        <end position="278"/>
    </location>
</feature>
<dbReference type="Gramene" id="CDP17901">
    <property type="protein sequence ID" value="CDP17901"/>
    <property type="gene ID" value="GSCOC_T00011897001"/>
</dbReference>
<evidence type="ECO:0000256" key="10">
    <source>
        <dbReference type="ARBA" id="ARBA00023136"/>
    </source>
</evidence>
<keyword evidence="14" id="KW-1185">Reference proteome</keyword>
<keyword evidence="4" id="KW-0808">Transferase</keyword>
<dbReference type="PROSITE" id="PS50011">
    <property type="entry name" value="PROTEIN_KINASE_DOM"/>
    <property type="match status" value="1"/>
</dbReference>
<reference evidence="14" key="1">
    <citation type="journal article" date="2014" name="Science">
        <title>The coffee genome provides insight into the convergent evolution of caffeine biosynthesis.</title>
        <authorList>
            <person name="Denoeud F."/>
            <person name="Carretero-Paulet L."/>
            <person name="Dereeper A."/>
            <person name="Droc G."/>
            <person name="Guyot R."/>
            <person name="Pietrella M."/>
            <person name="Zheng C."/>
            <person name="Alberti A."/>
            <person name="Anthony F."/>
            <person name="Aprea G."/>
            <person name="Aury J.M."/>
            <person name="Bento P."/>
            <person name="Bernard M."/>
            <person name="Bocs S."/>
            <person name="Campa C."/>
            <person name="Cenci A."/>
            <person name="Combes M.C."/>
            <person name="Crouzillat D."/>
            <person name="Da Silva C."/>
            <person name="Daddiego L."/>
            <person name="De Bellis F."/>
            <person name="Dussert S."/>
            <person name="Garsmeur O."/>
            <person name="Gayraud T."/>
            <person name="Guignon V."/>
            <person name="Jahn K."/>
            <person name="Jamilloux V."/>
            <person name="Joet T."/>
            <person name="Labadie K."/>
            <person name="Lan T."/>
            <person name="Leclercq J."/>
            <person name="Lepelley M."/>
            <person name="Leroy T."/>
            <person name="Li L.T."/>
            <person name="Librado P."/>
            <person name="Lopez L."/>
            <person name="Munoz A."/>
            <person name="Noel B."/>
            <person name="Pallavicini A."/>
            <person name="Perrotta G."/>
            <person name="Poncet V."/>
            <person name="Pot D."/>
            <person name="Priyono X."/>
            <person name="Rigoreau M."/>
            <person name="Rouard M."/>
            <person name="Rozas J."/>
            <person name="Tranchant-Dubreuil C."/>
            <person name="VanBuren R."/>
            <person name="Zhang Q."/>
            <person name="Andrade A.C."/>
            <person name="Argout X."/>
            <person name="Bertrand B."/>
            <person name="de Kochko A."/>
            <person name="Graziosi G."/>
            <person name="Henry R.J."/>
            <person name="Jayarama X."/>
            <person name="Ming R."/>
            <person name="Nagai C."/>
            <person name="Rounsley S."/>
            <person name="Sankoff D."/>
            <person name="Giuliano G."/>
            <person name="Albert V.A."/>
            <person name="Wincker P."/>
            <person name="Lashermes P."/>
        </authorList>
    </citation>
    <scope>NUCLEOTIDE SEQUENCE [LARGE SCALE GENOMIC DNA]</scope>
    <source>
        <strain evidence="14">cv. DH200-94</strain>
    </source>
</reference>
<proteinExistence type="predicted"/>
<dbReference type="PANTHER" id="PTHR47984:SF26">
    <property type="entry name" value="PROTEIN KINASE DOMAIN-CONTAINING PROTEIN"/>
    <property type="match status" value="1"/>
</dbReference>
<dbReference type="Gene3D" id="1.10.510.10">
    <property type="entry name" value="Transferase(Phosphotransferase) domain 1"/>
    <property type="match status" value="1"/>
</dbReference>
<evidence type="ECO:0000313" key="14">
    <source>
        <dbReference type="Proteomes" id="UP000295252"/>
    </source>
</evidence>
<dbReference type="Proteomes" id="UP000295252">
    <property type="component" value="Chromosome X"/>
</dbReference>
<dbReference type="Gene3D" id="3.30.200.20">
    <property type="entry name" value="Phosphorylase Kinase, domain 1"/>
    <property type="match status" value="1"/>
</dbReference>
<evidence type="ECO:0000313" key="13">
    <source>
        <dbReference type="EMBL" id="CDP17901.1"/>
    </source>
</evidence>
<keyword evidence="3" id="KW-0597">Phosphoprotein</keyword>
<keyword evidence="10" id="KW-0472">Membrane</keyword>
<feature type="binding site" evidence="11">
    <location>
        <position position="71"/>
    </location>
    <ligand>
        <name>ATP</name>
        <dbReference type="ChEBI" id="CHEBI:30616"/>
    </ligand>
</feature>
<dbReference type="PANTHER" id="PTHR47984">
    <property type="entry name" value="OS01G0323000 PROTEIN"/>
    <property type="match status" value="1"/>
</dbReference>
<evidence type="ECO:0000259" key="12">
    <source>
        <dbReference type="PROSITE" id="PS50011"/>
    </source>
</evidence>
<dbReference type="GO" id="GO:0005524">
    <property type="term" value="F:ATP binding"/>
    <property type="evidence" value="ECO:0007669"/>
    <property type="project" value="UniProtKB-UniRule"/>
</dbReference>
<dbReference type="PROSITE" id="PS00107">
    <property type="entry name" value="PROTEIN_KINASE_ATP"/>
    <property type="match status" value="1"/>
</dbReference>
<dbReference type="InterPro" id="IPR017441">
    <property type="entry name" value="Protein_kinase_ATP_BS"/>
</dbReference>
<comment type="subcellular location">
    <subcellularLocation>
        <location evidence="1">Membrane</location>
        <topology evidence="1">Single-pass membrane protein</topology>
    </subcellularLocation>
</comment>
<dbReference type="STRING" id="49390.A0A068VAY3"/>
<dbReference type="EC" id="2.7.11.1" evidence="2"/>
<dbReference type="InterPro" id="IPR052232">
    <property type="entry name" value="RLK_Ser/Thr-Kinase"/>
</dbReference>
<keyword evidence="7" id="KW-0418">Kinase</keyword>
<evidence type="ECO:0000256" key="4">
    <source>
        <dbReference type="ARBA" id="ARBA00022679"/>
    </source>
</evidence>
<dbReference type="SMART" id="SM00220">
    <property type="entry name" value="S_TKc"/>
    <property type="match status" value="1"/>
</dbReference>
<keyword evidence="5" id="KW-0812">Transmembrane</keyword>
<protein>
    <recommendedName>
        <fullName evidence="2">non-specific serine/threonine protein kinase</fullName>
        <ecNumber evidence="2">2.7.11.1</ecNumber>
    </recommendedName>
</protein>
<dbReference type="PhylomeDB" id="A0A068VAY3"/>
<dbReference type="InParanoid" id="A0A068VAY3"/>